<evidence type="ECO:0000256" key="1">
    <source>
        <dbReference type="ARBA" id="ARBA00007673"/>
    </source>
</evidence>
<feature type="compositionally biased region" description="Polar residues" evidence="3">
    <location>
        <begin position="31"/>
        <end position="41"/>
    </location>
</feature>
<dbReference type="Proteomes" id="UP000559256">
    <property type="component" value="Unassembled WGS sequence"/>
</dbReference>
<reference evidence="4 5" key="1">
    <citation type="journal article" date="2020" name="ISME J.">
        <title>Uncovering the hidden diversity of litter-decomposition mechanisms in mushroom-forming fungi.</title>
        <authorList>
            <person name="Floudas D."/>
            <person name="Bentzer J."/>
            <person name="Ahren D."/>
            <person name="Johansson T."/>
            <person name="Persson P."/>
            <person name="Tunlid A."/>
        </authorList>
    </citation>
    <scope>NUCLEOTIDE SEQUENCE [LARGE SCALE GENOMIC DNA]</scope>
    <source>
        <strain evidence="4 5">CBS 291.85</strain>
    </source>
</reference>
<evidence type="ECO:0000313" key="4">
    <source>
        <dbReference type="EMBL" id="KAF5363221.1"/>
    </source>
</evidence>
<feature type="region of interest" description="Disordered" evidence="3">
    <location>
        <begin position="92"/>
        <end position="111"/>
    </location>
</feature>
<name>A0A8H5GEB9_9AGAR</name>
<dbReference type="Gene3D" id="3.10.310.10">
    <property type="entry name" value="Diaminopimelate Epimerase, Chain A, domain 1"/>
    <property type="match status" value="3"/>
</dbReference>
<keyword evidence="5" id="KW-1185">Reference proteome</keyword>
<protein>
    <recommendedName>
        <fullName evidence="6">DUF453-domain-containing protein</fullName>
    </recommendedName>
</protein>
<organism evidence="4 5">
    <name type="scientific">Tetrapyrgos nigripes</name>
    <dbReference type="NCBI Taxonomy" id="182062"/>
    <lineage>
        <taxon>Eukaryota</taxon>
        <taxon>Fungi</taxon>
        <taxon>Dikarya</taxon>
        <taxon>Basidiomycota</taxon>
        <taxon>Agaricomycotina</taxon>
        <taxon>Agaricomycetes</taxon>
        <taxon>Agaricomycetidae</taxon>
        <taxon>Agaricales</taxon>
        <taxon>Marasmiineae</taxon>
        <taxon>Marasmiaceae</taxon>
        <taxon>Tetrapyrgos</taxon>
    </lineage>
</organism>
<comment type="caution">
    <text evidence="4">The sequence shown here is derived from an EMBL/GenBank/DDBJ whole genome shotgun (WGS) entry which is preliminary data.</text>
</comment>
<evidence type="ECO:0000256" key="3">
    <source>
        <dbReference type="SAM" id="MobiDB-lite"/>
    </source>
</evidence>
<dbReference type="EMBL" id="JAACJM010000034">
    <property type="protein sequence ID" value="KAF5363221.1"/>
    <property type="molecule type" value="Genomic_DNA"/>
</dbReference>
<feature type="compositionally biased region" description="Low complexity" evidence="3">
    <location>
        <begin position="92"/>
        <end position="107"/>
    </location>
</feature>
<evidence type="ECO:0000256" key="2">
    <source>
        <dbReference type="ARBA" id="ARBA00023235"/>
    </source>
</evidence>
<feature type="region of interest" description="Disordered" evidence="3">
    <location>
        <begin position="285"/>
        <end position="371"/>
    </location>
</feature>
<dbReference type="OrthoDB" id="10267539at2759"/>
<proteinExistence type="inferred from homology"/>
<gene>
    <name evidence="4" type="ORF">D9758_008405</name>
</gene>
<evidence type="ECO:0000313" key="5">
    <source>
        <dbReference type="Proteomes" id="UP000559256"/>
    </source>
</evidence>
<feature type="compositionally biased region" description="Polar residues" evidence="3">
    <location>
        <begin position="360"/>
        <end position="371"/>
    </location>
</feature>
<keyword evidence="2" id="KW-0413">Isomerase</keyword>
<dbReference type="GO" id="GO:0016853">
    <property type="term" value="F:isomerase activity"/>
    <property type="evidence" value="ECO:0007669"/>
    <property type="project" value="UniProtKB-KW"/>
</dbReference>
<evidence type="ECO:0008006" key="6">
    <source>
        <dbReference type="Google" id="ProtNLM"/>
    </source>
</evidence>
<dbReference type="Pfam" id="PF04303">
    <property type="entry name" value="PrpF"/>
    <property type="match status" value="2"/>
</dbReference>
<dbReference type="PANTHER" id="PTHR43709">
    <property type="entry name" value="ACONITATE ISOMERASE-RELATED"/>
    <property type="match status" value="1"/>
</dbReference>
<sequence length="642" mass="67485">MLLARRSGSRIGQSHRAVSAARVPSHCAHHSTYTEAQNRAMPTSSPTPTASTSSPAYAGVTKAAWNPPNPLPANFIRGGTSKGIFINQTDLPSLIPPSTSSSPSSTLKAKDEEHYETWKRVLLGIMGSPDPEHGRQLNGMGGGISSLSKVVLVRPINDSTAETKKLKEEGVHVEYTFVQVGIRDDAIDIEGNCGNLSSVVGVFALGEGMVPIQAVEENKKGREAVWKDKESGRWYATIKAYNTNTKKVVQTTFPVQVEASSSSSSSSSSLSNNNAANVDAEAGVTPFTTTSPHMSVHTPTSASTSPTQSTGPTTASSPSSSPAPTPSLATSTGTSTTPHNDSPTVSPTVSPTTTKHTSVNFGKSSSEGQTSGLRVTPLLSLPEAGIAGVPGKASRIDLEFLNPAGARTGKLLPSHGGAVTHLENGLPDLTTSLIGKTIIPTSLVDASNPTVFVDSSHMEPYFADYLKDPEGESQTSGFIRDLLEALRLEGAVKMGLWTRSSSSKSSPPQAQPKICVITAPIMNDVHENNVDIVVHALSMGTLHKAIPMTVGLALGVAAGIKGTVVWDVVRKSRTARAGISDAAAIGDKLVRIRHPSGIVDVGADIEYVDEVDGNGEKTRTTVVKSAKVVRTGRRLMRGEVWW</sequence>
<feature type="region of interest" description="Disordered" evidence="3">
    <location>
        <begin position="1"/>
        <end position="55"/>
    </location>
</feature>
<accession>A0A8H5GEB9</accession>
<dbReference type="SUPFAM" id="SSF54506">
    <property type="entry name" value="Diaminopimelate epimerase-like"/>
    <property type="match status" value="2"/>
</dbReference>
<comment type="similarity">
    <text evidence="1">Belongs to the PrpF family.</text>
</comment>
<dbReference type="AlphaFoldDB" id="A0A8H5GEB9"/>
<dbReference type="PANTHER" id="PTHR43709:SF2">
    <property type="entry name" value="DUF453 DOMAIN PROTEIN (AFU_ORTHOLOGUE AFUA_6G00360)"/>
    <property type="match status" value="1"/>
</dbReference>
<feature type="compositionally biased region" description="Low complexity" evidence="3">
    <location>
        <begin position="42"/>
        <end position="55"/>
    </location>
</feature>
<feature type="compositionally biased region" description="Low complexity" evidence="3">
    <location>
        <begin position="298"/>
        <end position="359"/>
    </location>
</feature>
<dbReference type="InterPro" id="IPR007400">
    <property type="entry name" value="PrpF-like"/>
</dbReference>